<dbReference type="Gene3D" id="2.60.40.1120">
    <property type="entry name" value="Carboxypeptidase-like, regulatory domain"/>
    <property type="match status" value="1"/>
</dbReference>
<organism evidence="10 13">
    <name type="scientific">Bacteroides clarus</name>
    <dbReference type="NCBI Taxonomy" id="626929"/>
    <lineage>
        <taxon>Bacteria</taxon>
        <taxon>Pseudomonadati</taxon>
        <taxon>Bacteroidota</taxon>
        <taxon>Bacteroidia</taxon>
        <taxon>Bacteroidales</taxon>
        <taxon>Bacteroidaceae</taxon>
        <taxon>Bacteroides</taxon>
    </lineage>
</organism>
<dbReference type="AlphaFoldDB" id="A0A1Y3Z6B3"/>
<accession>A0A1Y3Z6B3</accession>
<evidence type="ECO:0000313" key="11">
    <source>
        <dbReference type="EMBL" id="RGT33154.1"/>
    </source>
</evidence>
<dbReference type="GO" id="GO:0009279">
    <property type="term" value="C:cell outer membrane"/>
    <property type="evidence" value="ECO:0007669"/>
    <property type="project" value="UniProtKB-SubCell"/>
</dbReference>
<dbReference type="Proteomes" id="UP000285159">
    <property type="component" value="Unassembled WGS sequence"/>
</dbReference>
<dbReference type="InterPro" id="IPR023996">
    <property type="entry name" value="TonB-dep_OMP_SusC/RagA"/>
</dbReference>
<reference evidence="10" key="2">
    <citation type="journal article" date="2018" name="BMC Genomics">
        <title>Whole genome sequencing and function prediction of 133 gut anaerobes isolated from chicken caecum in pure cultures.</title>
        <authorList>
            <person name="Medvecky M."/>
            <person name="Cejkova D."/>
            <person name="Polansky O."/>
            <person name="Karasova D."/>
            <person name="Kubasova T."/>
            <person name="Cizek A."/>
            <person name="Rychlik I."/>
        </authorList>
    </citation>
    <scope>NUCLEOTIDE SEQUENCE</scope>
    <source>
        <strain evidence="10">An43</strain>
    </source>
</reference>
<dbReference type="FunFam" id="2.170.130.10:FF:000008">
    <property type="entry name" value="SusC/RagA family TonB-linked outer membrane protein"/>
    <property type="match status" value="1"/>
</dbReference>
<evidence type="ECO:0000256" key="1">
    <source>
        <dbReference type="ARBA" id="ARBA00004571"/>
    </source>
</evidence>
<proteinExistence type="inferred from homology"/>
<dbReference type="SUPFAM" id="SSF56935">
    <property type="entry name" value="Porins"/>
    <property type="match status" value="1"/>
</dbReference>
<evidence type="ECO:0000313" key="10">
    <source>
        <dbReference type="EMBL" id="OUO02081.1"/>
    </source>
</evidence>
<dbReference type="PROSITE" id="PS52016">
    <property type="entry name" value="TONB_DEPENDENT_REC_3"/>
    <property type="match status" value="1"/>
</dbReference>
<keyword evidence="6 7" id="KW-0998">Cell outer membrane</keyword>
<dbReference type="NCBIfam" id="TIGR04056">
    <property type="entry name" value="OMP_RagA_SusC"/>
    <property type="match status" value="1"/>
</dbReference>
<dbReference type="FunFam" id="2.60.40.1120:FF:000003">
    <property type="entry name" value="Outer membrane protein Omp121"/>
    <property type="match status" value="1"/>
</dbReference>
<dbReference type="Gene3D" id="2.40.170.20">
    <property type="entry name" value="TonB-dependent receptor, beta-barrel domain"/>
    <property type="match status" value="1"/>
</dbReference>
<protein>
    <submittedName>
        <fullName evidence="10">SusC/RagA family TonB-linked outer membrane protein</fullName>
    </submittedName>
    <submittedName>
        <fullName evidence="11">TonB-dependent receptor</fullName>
    </submittedName>
</protein>
<keyword evidence="3 7" id="KW-1134">Transmembrane beta strand</keyword>
<evidence type="ECO:0000313" key="14">
    <source>
        <dbReference type="Proteomes" id="UP000284366"/>
    </source>
</evidence>
<comment type="caution">
    <text evidence="10">The sequence shown here is derived from an EMBL/GenBank/DDBJ whole genome shotgun (WGS) entry which is preliminary data.</text>
</comment>
<gene>
    <name evidence="10" type="ORF">B5F97_04670</name>
    <name evidence="12" type="ORF">DWW09_06415</name>
    <name evidence="11" type="ORF">DWX38_08690</name>
</gene>
<keyword evidence="2 7" id="KW-0813">Transport</keyword>
<dbReference type="NCBIfam" id="TIGR04057">
    <property type="entry name" value="SusC_RagA_signa"/>
    <property type="match status" value="1"/>
</dbReference>
<dbReference type="InterPro" id="IPR023997">
    <property type="entry name" value="TonB-dep_OMP_SusC/RagA_CS"/>
</dbReference>
<dbReference type="InterPro" id="IPR012910">
    <property type="entry name" value="Plug_dom"/>
</dbReference>
<comment type="subcellular location">
    <subcellularLocation>
        <location evidence="1 7">Cell outer membrane</location>
        <topology evidence="1 7">Multi-pass membrane protein</topology>
    </subcellularLocation>
</comment>
<keyword evidence="4 7" id="KW-0812">Transmembrane</keyword>
<comment type="similarity">
    <text evidence="7">Belongs to the TonB-dependent receptor family.</text>
</comment>
<keyword evidence="8" id="KW-0732">Signal</keyword>
<dbReference type="Pfam" id="PF07715">
    <property type="entry name" value="Plug"/>
    <property type="match status" value="1"/>
</dbReference>
<evidence type="ECO:0000313" key="15">
    <source>
        <dbReference type="Proteomes" id="UP000285159"/>
    </source>
</evidence>
<name>A0A1Y3Z6B3_9BACE</name>
<evidence type="ECO:0000256" key="6">
    <source>
        <dbReference type="ARBA" id="ARBA00023237"/>
    </source>
</evidence>
<dbReference type="Proteomes" id="UP000195386">
    <property type="component" value="Unassembled WGS sequence"/>
</dbReference>
<dbReference type="RefSeq" id="WP_009123048.1">
    <property type="nucleotide sequence ID" value="NZ_CAJLSL010000001.1"/>
</dbReference>
<dbReference type="InterPro" id="IPR008969">
    <property type="entry name" value="CarboxyPept-like_regulatory"/>
</dbReference>
<dbReference type="InterPro" id="IPR039426">
    <property type="entry name" value="TonB-dep_rcpt-like"/>
</dbReference>
<feature type="chain" id="PRO_5036030134" evidence="8">
    <location>
        <begin position="29"/>
        <end position="1077"/>
    </location>
</feature>
<feature type="domain" description="TonB-dependent receptor plug" evidence="9">
    <location>
        <begin position="122"/>
        <end position="228"/>
    </location>
</feature>
<dbReference type="InterPro" id="IPR036942">
    <property type="entry name" value="Beta-barrel_TonB_sf"/>
</dbReference>
<keyword evidence="11" id="KW-0675">Receptor</keyword>
<evidence type="ECO:0000256" key="8">
    <source>
        <dbReference type="SAM" id="SignalP"/>
    </source>
</evidence>
<evidence type="ECO:0000313" key="13">
    <source>
        <dbReference type="Proteomes" id="UP000195386"/>
    </source>
</evidence>
<evidence type="ECO:0000256" key="7">
    <source>
        <dbReference type="PROSITE-ProRule" id="PRU01360"/>
    </source>
</evidence>
<dbReference type="EMBL" id="QRWP01000006">
    <property type="protein sequence ID" value="RGT33154.1"/>
    <property type="molecule type" value="Genomic_DNA"/>
</dbReference>
<dbReference type="InterPro" id="IPR037066">
    <property type="entry name" value="Plug_dom_sf"/>
</dbReference>
<dbReference type="EMBL" id="QRZG01000008">
    <property type="protein sequence ID" value="RGV55993.1"/>
    <property type="molecule type" value="Genomic_DNA"/>
</dbReference>
<feature type="signal peptide" evidence="8">
    <location>
        <begin position="1"/>
        <end position="28"/>
    </location>
</feature>
<dbReference type="SUPFAM" id="SSF49464">
    <property type="entry name" value="Carboxypeptidase regulatory domain-like"/>
    <property type="match status" value="1"/>
</dbReference>
<evidence type="ECO:0000313" key="12">
    <source>
        <dbReference type="EMBL" id="RGV55993.1"/>
    </source>
</evidence>
<reference evidence="14 15" key="3">
    <citation type="submission" date="2018-08" db="EMBL/GenBank/DDBJ databases">
        <title>A genome reference for cultivated species of the human gut microbiota.</title>
        <authorList>
            <person name="Zou Y."/>
            <person name="Xue W."/>
            <person name="Luo G."/>
        </authorList>
    </citation>
    <scope>NUCLEOTIDE SEQUENCE [LARGE SCALE GENOMIC DNA]</scope>
    <source>
        <strain evidence="12 14">AF14-27</strain>
        <strain evidence="11 15">AF19-1AC</strain>
    </source>
</reference>
<sequence>MQRMSKMKNMRTALLFLLVAMISLSVSAQNVTVKGTVKDKTGETVIGASVVQKGNTGNGTITDIDGNFTLSVPANSTLVISYVGMKTQEIALKGQTKINVVLDDDSQALDEVVVIGYGTVQKKDLTGSVASVSAKQLSAVPVSNASEALQGKMAGVQITQTEGSPDADIRIRVRGGGSLSQDNSPLYIVDGFPVSSIGDIAPSDIQSVDVLKDASSTAIYGARGANGVIIITTKSGKEGKIEVNAGVSFGIRKMAKHIDVMDPYNYVLYQYELVGGQDCSYGDWQDLDIYKSIKGTDWQDELWGRTGNQQAYNVSVSGGTKDTKFNISYSRNDEKSIMQGSGFSKNNINAKINTKINKWLSFDFNARLTHQKIDGLSGGSDNDTSASNSLVARSIIYAPIEVVDTSDDDENATSTRYDPLQRLNDTYKRQTRFRQNYNGGINWEPVKGLTFRSEFGYGWKFDNTDQVWGSIASVNSKYKYDGAPQAYISKVNNKNWRIANTVTYENKSLFNKRDRLNVMIGQETSSSQDNSTYLTAVNFESTATPGEVLANLGNGTSLPTKTYIGIKDNLNSYFGRINYTLMDRYLFTFTMRADGSSKFAKGNQWGYFPSGAFAWRVYDESFMQGTHDWLSNLKLRLSLGTSGNNRIPSGAMYTTYSLGGTSSSNIYFNEQASIILQPGDALSNPNLKWETTISRNLGLDFGFLNNRLSGSLDFYWNTTKDLLMKTTIPAGSGYSYQYKNFGQTSNKGVELQLDATLLDHKDYGLNVNFNISYNRGKIDKLNSDGTSKWWQSSKWAGSGAASTDDFLIEEGGRLGEVYGYVTEGIYTASDFTFDQSKGTYALKEGVPNSTSITGVAAPGAVKLKVGEDGKPVKQRLGNTIAPWTGGFGINGNYKGFDLGVFCNYSFGNKIVNAAKLASSYYNDTKRNWNLNSNYNYGNRYTAIDPSTGRNLLSSSAIKEMGEEAIVSRLNEINAGVTNWNPVSITKMPLIDQAVENGSYLRINTVTLGYTLPKKWINKFNIQNLRIYVTGYNLYCFTSYSGADPEVDCCTSTPMTPGIDFAAYPKSRSYVGGINLTF</sequence>
<dbReference type="Gene3D" id="2.170.130.10">
    <property type="entry name" value="TonB-dependent receptor, plug domain"/>
    <property type="match status" value="1"/>
</dbReference>
<keyword evidence="5 7" id="KW-0472">Membrane</keyword>
<evidence type="ECO:0000259" key="9">
    <source>
        <dbReference type="Pfam" id="PF07715"/>
    </source>
</evidence>
<evidence type="ECO:0000256" key="2">
    <source>
        <dbReference type="ARBA" id="ARBA00022448"/>
    </source>
</evidence>
<evidence type="ECO:0000256" key="4">
    <source>
        <dbReference type="ARBA" id="ARBA00022692"/>
    </source>
</evidence>
<dbReference type="Pfam" id="PF13715">
    <property type="entry name" value="CarbopepD_reg_2"/>
    <property type="match status" value="1"/>
</dbReference>
<reference evidence="13" key="1">
    <citation type="submission" date="2017-04" db="EMBL/GenBank/DDBJ databases">
        <title>Function of individual gut microbiota members based on whole genome sequencing of pure cultures obtained from chicken caecum.</title>
        <authorList>
            <person name="Medvecky M."/>
            <person name="Cejkova D."/>
            <person name="Polansky O."/>
            <person name="Karasova D."/>
            <person name="Kubasova T."/>
            <person name="Cizek A."/>
            <person name="Rychlik I."/>
        </authorList>
    </citation>
    <scope>NUCLEOTIDE SEQUENCE [LARGE SCALE GENOMIC DNA]</scope>
    <source>
        <strain evidence="13">An43</strain>
    </source>
</reference>
<dbReference type="EMBL" id="NFII01000003">
    <property type="protein sequence ID" value="OUO02081.1"/>
    <property type="molecule type" value="Genomic_DNA"/>
</dbReference>
<evidence type="ECO:0000256" key="5">
    <source>
        <dbReference type="ARBA" id="ARBA00023136"/>
    </source>
</evidence>
<evidence type="ECO:0000256" key="3">
    <source>
        <dbReference type="ARBA" id="ARBA00022452"/>
    </source>
</evidence>
<dbReference type="Proteomes" id="UP000284366">
    <property type="component" value="Unassembled WGS sequence"/>
</dbReference>